<name>A0A9D1H900_9FLAO</name>
<feature type="coiled-coil region" evidence="1">
    <location>
        <begin position="49"/>
        <end position="170"/>
    </location>
</feature>
<gene>
    <name evidence="3" type="ORF">IAC44_01295</name>
</gene>
<keyword evidence="2" id="KW-0812">Transmembrane</keyword>
<keyword evidence="2" id="KW-0472">Membrane</keyword>
<comment type="caution">
    <text evidence="3">The sequence shown here is derived from an EMBL/GenBank/DDBJ whole genome shotgun (WGS) entry which is preliminary data.</text>
</comment>
<keyword evidence="1" id="KW-0175">Coiled coil</keyword>
<keyword evidence="2" id="KW-1133">Transmembrane helix</keyword>
<sequence length="305" mass="34723">MEEKATHTPYGSSGEEQAPRRRPAAVLILLIVLLAAAIVYIFYSRSEYNEIIENNRQQAIAELSALQAEYDTLYVQDSKLKIEIDEAQQHIALLRDSMVNYKANLSLLRSYQAQIKRLREEKKELFHVADSLNRLNKVLIAQRDKAEDSLRKTSSRNQQLVQENVRMQQDIKTAATLDARNVKAQAISVSNTGRVTDTDRARRTDQIRVSFTLAKNQFAQNGNKVVYVRVVSPDKLIGIEKGNNFFVVGEERMQFSGAKEVLYENQDLDVSVFVEGVPGDFVEGKYQVYVYADGKEIGRTQMLLR</sequence>
<dbReference type="Proteomes" id="UP000824161">
    <property type="component" value="Unassembled WGS sequence"/>
</dbReference>
<evidence type="ECO:0000313" key="3">
    <source>
        <dbReference type="EMBL" id="HIT97454.1"/>
    </source>
</evidence>
<accession>A0A9D1H900</accession>
<dbReference type="AlphaFoldDB" id="A0A9D1H900"/>
<reference evidence="3" key="1">
    <citation type="submission" date="2020-10" db="EMBL/GenBank/DDBJ databases">
        <authorList>
            <person name="Gilroy R."/>
        </authorList>
    </citation>
    <scope>NUCLEOTIDE SEQUENCE</scope>
    <source>
        <strain evidence="3">1383</strain>
    </source>
</reference>
<organism evidence="3 4">
    <name type="scientific">Candidatus Merdimorpha stercoravium</name>
    <dbReference type="NCBI Taxonomy" id="2840863"/>
    <lineage>
        <taxon>Bacteria</taxon>
        <taxon>Pseudomonadati</taxon>
        <taxon>Bacteroidota</taxon>
        <taxon>Flavobacteriia</taxon>
        <taxon>Flavobacteriales</taxon>
        <taxon>Candidatus Merdimorpha</taxon>
    </lineage>
</organism>
<feature type="transmembrane region" description="Helical" evidence="2">
    <location>
        <begin position="24"/>
        <end position="43"/>
    </location>
</feature>
<dbReference type="EMBL" id="DVLY01000030">
    <property type="protein sequence ID" value="HIT97454.1"/>
    <property type="molecule type" value="Genomic_DNA"/>
</dbReference>
<proteinExistence type="predicted"/>
<evidence type="ECO:0000313" key="4">
    <source>
        <dbReference type="Proteomes" id="UP000824161"/>
    </source>
</evidence>
<evidence type="ECO:0000256" key="1">
    <source>
        <dbReference type="SAM" id="Coils"/>
    </source>
</evidence>
<protein>
    <submittedName>
        <fullName evidence="3">Uncharacterized protein</fullName>
    </submittedName>
</protein>
<reference evidence="3" key="2">
    <citation type="journal article" date="2021" name="PeerJ">
        <title>Extensive microbial diversity within the chicken gut microbiome revealed by metagenomics and culture.</title>
        <authorList>
            <person name="Gilroy R."/>
            <person name="Ravi A."/>
            <person name="Getino M."/>
            <person name="Pursley I."/>
            <person name="Horton D.L."/>
            <person name="Alikhan N.F."/>
            <person name="Baker D."/>
            <person name="Gharbi K."/>
            <person name="Hall N."/>
            <person name="Watson M."/>
            <person name="Adriaenssens E.M."/>
            <person name="Foster-Nyarko E."/>
            <person name="Jarju S."/>
            <person name="Secka A."/>
            <person name="Antonio M."/>
            <person name="Oren A."/>
            <person name="Chaudhuri R.R."/>
            <person name="La Ragione R."/>
            <person name="Hildebrand F."/>
            <person name="Pallen M.J."/>
        </authorList>
    </citation>
    <scope>NUCLEOTIDE SEQUENCE</scope>
    <source>
        <strain evidence="3">1383</strain>
    </source>
</reference>
<evidence type="ECO:0000256" key="2">
    <source>
        <dbReference type="SAM" id="Phobius"/>
    </source>
</evidence>